<reference evidence="13 14" key="1">
    <citation type="journal article" date="2024" name="Proc. Natl. Acad. Sci. U.S.A.">
        <title>The genetic regulatory architecture and epigenomic basis for age-related changes in rattlesnake venom.</title>
        <authorList>
            <person name="Hogan M.P."/>
            <person name="Holding M.L."/>
            <person name="Nystrom G.S."/>
            <person name="Colston T.J."/>
            <person name="Bartlett D.A."/>
            <person name="Mason A.J."/>
            <person name="Ellsworth S.A."/>
            <person name="Rautsaw R.M."/>
            <person name="Lawrence K.C."/>
            <person name="Strickland J.L."/>
            <person name="He B."/>
            <person name="Fraser P."/>
            <person name="Margres M.J."/>
            <person name="Gilbert D.M."/>
            <person name="Gibbs H.L."/>
            <person name="Parkinson C.L."/>
            <person name="Rokyta D.R."/>
        </authorList>
    </citation>
    <scope>NUCLEOTIDE SEQUENCE [LARGE SCALE GENOMIC DNA]</scope>
    <source>
        <strain evidence="13">DRR0105</strain>
    </source>
</reference>
<dbReference type="Pfam" id="PF14559">
    <property type="entry name" value="TPR_19"/>
    <property type="match status" value="1"/>
</dbReference>
<feature type="repeat" description="TPR" evidence="9">
    <location>
        <begin position="93"/>
        <end position="126"/>
    </location>
</feature>
<sequence>MESGQQPVWRSLGLLGRSAEGPGLGPGNCEKRLLWAASLLCVLLDLQLPGLLAAGQAEIDNHLEMGRKLLAAGQLAEALSHYHSAVEIDPKNYLTYYKRATIYLAMGKFKSALPDLSKAIELKPDFLAARLQRGNILLKQGHTQEAKQDFEAVLKSNPEDAEAQSQLSRVVEQEFSMQEAQTAFQKKNYLGAVSFLDRVIEISPWDPEPKELRSECYLHLGDYNKAIMDLKPTTKLRNDNRAAFLKLSKLYYNLGEHEESLSQVRECLKLDQDDKDCFSHYKQVKKLTKQLESAEEHIKAQRYADAIEKYKAAMKTEPNVEIYTIKAKGWICHCLSKSKRVAEAIDLCSEAHQLDPRNTFVLRDRAEAFILNEEFEKAIEDYQEAKEFDAENEELKEGLERAQKLLKQSKKRNYYKILGIQRNANKQEIIKAYRKLAQQWHPDNFQSEDEKKEAEKRFIDIAAAKEVLTDPEMRQKFDSGEDPLDPENQQGGSGHQHQWAPEDKCNTLANDQKSVPRDNNQDPKEDGDLLLLTVTPTK</sequence>
<evidence type="ECO:0000256" key="5">
    <source>
        <dbReference type="ARBA" id="ARBA00022824"/>
    </source>
</evidence>
<feature type="repeat" description="TPR" evidence="9">
    <location>
        <begin position="241"/>
        <end position="274"/>
    </location>
</feature>
<dbReference type="GO" id="GO:0034975">
    <property type="term" value="P:protein folding in endoplasmic reticulum"/>
    <property type="evidence" value="ECO:0007669"/>
    <property type="project" value="TreeGrafter"/>
</dbReference>
<accession>A0AAW1B880</accession>
<gene>
    <name evidence="13" type="ORF">NXF25_021298</name>
</gene>
<comment type="caution">
    <text evidence="13">The sequence shown here is derived from an EMBL/GenBank/DDBJ whole genome shotgun (WGS) entry which is preliminary data.</text>
</comment>
<dbReference type="SUPFAM" id="SSF46565">
    <property type="entry name" value="Chaperone J-domain"/>
    <property type="match status" value="1"/>
</dbReference>
<feature type="compositionally biased region" description="Basic and acidic residues" evidence="11">
    <location>
        <begin position="469"/>
        <end position="479"/>
    </location>
</feature>
<protein>
    <recommendedName>
        <fullName evidence="8">DnaJ homolog subfamily C member 3</fullName>
    </recommendedName>
</protein>
<dbReference type="SUPFAM" id="SSF48452">
    <property type="entry name" value="TPR-like"/>
    <property type="match status" value="1"/>
</dbReference>
<feature type="coiled-coil region" evidence="10">
    <location>
        <begin position="372"/>
        <end position="412"/>
    </location>
</feature>
<dbReference type="InterPro" id="IPR051727">
    <property type="entry name" value="DnaJ_C3_Co-chaperones"/>
</dbReference>
<feature type="compositionally biased region" description="Basic and acidic residues" evidence="11">
    <location>
        <begin position="514"/>
        <end position="527"/>
    </location>
</feature>
<dbReference type="InterPro" id="IPR001623">
    <property type="entry name" value="DnaJ_domain"/>
</dbReference>
<dbReference type="PANTHER" id="PTHR44140">
    <property type="entry name" value="LD25575P"/>
    <property type="match status" value="1"/>
</dbReference>
<dbReference type="Pfam" id="PF00226">
    <property type="entry name" value="DnaJ"/>
    <property type="match status" value="1"/>
</dbReference>
<dbReference type="Gene3D" id="1.25.40.10">
    <property type="entry name" value="Tetratricopeptide repeat domain"/>
    <property type="match status" value="1"/>
</dbReference>
<keyword evidence="5" id="KW-0256">Endoplasmic reticulum</keyword>
<dbReference type="PROSITE" id="PS50005">
    <property type="entry name" value="TPR"/>
    <property type="match status" value="5"/>
</dbReference>
<evidence type="ECO:0000256" key="2">
    <source>
        <dbReference type="ARBA" id="ARBA00022729"/>
    </source>
</evidence>
<dbReference type="FunFam" id="1.10.287.110:FF:000015">
    <property type="entry name" value="dnaJ homolog subfamily C member 3"/>
    <property type="match status" value="1"/>
</dbReference>
<dbReference type="Gene3D" id="1.10.287.110">
    <property type="entry name" value="DnaJ domain"/>
    <property type="match status" value="1"/>
</dbReference>
<evidence type="ECO:0000256" key="4">
    <source>
        <dbReference type="ARBA" id="ARBA00022803"/>
    </source>
</evidence>
<evidence type="ECO:0000256" key="7">
    <source>
        <dbReference type="ARBA" id="ARBA00023230"/>
    </source>
</evidence>
<evidence type="ECO:0000256" key="6">
    <source>
        <dbReference type="ARBA" id="ARBA00023157"/>
    </source>
</evidence>
<keyword evidence="4 9" id="KW-0802">TPR repeat</keyword>
<evidence type="ECO:0000256" key="9">
    <source>
        <dbReference type="PROSITE-ProRule" id="PRU00339"/>
    </source>
</evidence>
<keyword evidence="10" id="KW-0175">Coiled coil</keyword>
<dbReference type="SMART" id="SM00271">
    <property type="entry name" value="DnaJ"/>
    <property type="match status" value="1"/>
</dbReference>
<keyword evidence="7" id="KW-0834">Unfolded protein response</keyword>
<dbReference type="InterPro" id="IPR019734">
    <property type="entry name" value="TPR_rpt"/>
</dbReference>
<dbReference type="InterPro" id="IPR011990">
    <property type="entry name" value="TPR-like_helical_dom_sf"/>
</dbReference>
<feature type="domain" description="J" evidence="12">
    <location>
        <begin position="413"/>
        <end position="481"/>
    </location>
</feature>
<dbReference type="GO" id="GO:0051087">
    <property type="term" value="F:protein-folding chaperone binding"/>
    <property type="evidence" value="ECO:0007669"/>
    <property type="project" value="TreeGrafter"/>
</dbReference>
<keyword evidence="3" id="KW-0677">Repeat</keyword>
<keyword evidence="6" id="KW-1015">Disulfide bond</keyword>
<proteinExistence type="predicted"/>
<dbReference type="Pfam" id="PF12895">
    <property type="entry name" value="ANAPC3"/>
    <property type="match status" value="1"/>
</dbReference>
<dbReference type="FunFam" id="1.25.40.10:FF:000122">
    <property type="entry name" value="DnaJ (Hsp40) homolog, subfamily C, member 3"/>
    <property type="match status" value="1"/>
</dbReference>
<organism evidence="13 14">
    <name type="scientific">Crotalus adamanteus</name>
    <name type="common">Eastern diamondback rattlesnake</name>
    <dbReference type="NCBI Taxonomy" id="8729"/>
    <lineage>
        <taxon>Eukaryota</taxon>
        <taxon>Metazoa</taxon>
        <taxon>Chordata</taxon>
        <taxon>Craniata</taxon>
        <taxon>Vertebrata</taxon>
        <taxon>Euteleostomi</taxon>
        <taxon>Lepidosauria</taxon>
        <taxon>Squamata</taxon>
        <taxon>Bifurcata</taxon>
        <taxon>Unidentata</taxon>
        <taxon>Episquamata</taxon>
        <taxon>Toxicofera</taxon>
        <taxon>Serpentes</taxon>
        <taxon>Colubroidea</taxon>
        <taxon>Viperidae</taxon>
        <taxon>Crotalinae</taxon>
        <taxon>Crotalus</taxon>
    </lineage>
</organism>
<evidence type="ECO:0000313" key="14">
    <source>
        <dbReference type="Proteomes" id="UP001474421"/>
    </source>
</evidence>
<evidence type="ECO:0000259" key="12">
    <source>
        <dbReference type="PROSITE" id="PS50076"/>
    </source>
</evidence>
<dbReference type="EMBL" id="JAOTOJ010000008">
    <property type="protein sequence ID" value="KAK9397937.1"/>
    <property type="molecule type" value="Genomic_DNA"/>
</dbReference>
<feature type="repeat" description="TPR" evidence="9">
    <location>
        <begin position="59"/>
        <end position="92"/>
    </location>
</feature>
<feature type="repeat" description="TPR" evidence="9">
    <location>
        <begin position="127"/>
        <end position="160"/>
    </location>
</feature>
<dbReference type="PRINTS" id="PR00625">
    <property type="entry name" value="JDOMAIN"/>
</dbReference>
<evidence type="ECO:0000256" key="1">
    <source>
        <dbReference type="ARBA" id="ARBA00004240"/>
    </source>
</evidence>
<evidence type="ECO:0000313" key="13">
    <source>
        <dbReference type="EMBL" id="KAK9397937.1"/>
    </source>
</evidence>
<comment type="subcellular location">
    <subcellularLocation>
        <location evidence="1">Endoplasmic reticulum</location>
    </subcellularLocation>
</comment>
<dbReference type="CDD" id="cd06257">
    <property type="entry name" value="DnaJ"/>
    <property type="match status" value="1"/>
</dbReference>
<dbReference type="PANTHER" id="PTHR44140:SF1">
    <property type="entry name" value="DNAJ (HSP40) HOMOLOG, SUBFAMILY C, MEMBER 3B PRECURSOR"/>
    <property type="match status" value="1"/>
</dbReference>
<dbReference type="GO" id="GO:0005783">
    <property type="term" value="C:endoplasmic reticulum"/>
    <property type="evidence" value="ECO:0007669"/>
    <property type="project" value="UniProtKB-SubCell"/>
</dbReference>
<feature type="region of interest" description="Disordered" evidence="11">
    <location>
        <begin position="469"/>
        <end position="538"/>
    </location>
</feature>
<dbReference type="SMART" id="SM00028">
    <property type="entry name" value="TPR"/>
    <property type="match status" value="8"/>
</dbReference>
<name>A0AAW1B880_CROAD</name>
<evidence type="ECO:0000256" key="8">
    <source>
        <dbReference type="ARBA" id="ARBA00039409"/>
    </source>
</evidence>
<evidence type="ECO:0000256" key="3">
    <source>
        <dbReference type="ARBA" id="ARBA00022737"/>
    </source>
</evidence>
<dbReference type="GO" id="GO:0006986">
    <property type="term" value="P:response to unfolded protein"/>
    <property type="evidence" value="ECO:0007669"/>
    <property type="project" value="UniProtKB-KW"/>
</dbReference>
<keyword evidence="14" id="KW-1185">Reference proteome</keyword>
<dbReference type="InterPro" id="IPR036869">
    <property type="entry name" value="J_dom_sf"/>
</dbReference>
<dbReference type="AlphaFoldDB" id="A0AAW1B880"/>
<dbReference type="PROSITE" id="PS50076">
    <property type="entry name" value="DNAJ_2"/>
    <property type="match status" value="1"/>
</dbReference>
<feature type="repeat" description="TPR" evidence="9">
    <location>
        <begin position="359"/>
        <end position="392"/>
    </location>
</feature>
<dbReference type="Proteomes" id="UP001474421">
    <property type="component" value="Unassembled WGS sequence"/>
</dbReference>
<evidence type="ECO:0000256" key="11">
    <source>
        <dbReference type="SAM" id="MobiDB-lite"/>
    </source>
</evidence>
<keyword evidence="2" id="KW-0732">Signal</keyword>
<dbReference type="GO" id="GO:0051787">
    <property type="term" value="F:misfolded protein binding"/>
    <property type="evidence" value="ECO:0007669"/>
    <property type="project" value="TreeGrafter"/>
</dbReference>
<dbReference type="PROSITE" id="PS50293">
    <property type="entry name" value="TPR_REGION"/>
    <property type="match status" value="1"/>
</dbReference>
<evidence type="ECO:0000256" key="10">
    <source>
        <dbReference type="SAM" id="Coils"/>
    </source>
</evidence>